<keyword evidence="4" id="KW-0479">Metal-binding</keyword>
<feature type="domain" description="Peptidase M20 dimerisation" evidence="8">
    <location>
        <begin position="635"/>
        <end position="775"/>
    </location>
</feature>
<dbReference type="InterPro" id="IPR001680">
    <property type="entry name" value="WD40_rpt"/>
</dbReference>
<dbReference type="InterPro" id="IPR015943">
    <property type="entry name" value="WD40/YVTN_repeat-like_dom_sf"/>
</dbReference>
<proteinExistence type="inferred from homology"/>
<evidence type="ECO:0000313" key="10">
    <source>
        <dbReference type="EMBL" id="WFD39520.1"/>
    </source>
</evidence>
<name>A0AAF0EYX5_9BASI</name>
<dbReference type="Pfam" id="PF01546">
    <property type="entry name" value="Peptidase_M20"/>
    <property type="match status" value="1"/>
</dbReference>
<dbReference type="RefSeq" id="XP_060122417.1">
    <property type="nucleotide sequence ID" value="XM_060266434.1"/>
</dbReference>
<keyword evidence="11" id="KW-1185">Reference proteome</keyword>
<dbReference type="SUPFAM" id="SSF50978">
    <property type="entry name" value="WD40 repeat-like"/>
    <property type="match status" value="1"/>
</dbReference>
<dbReference type="PROSITE" id="PS50082">
    <property type="entry name" value="WD_REPEATS_2"/>
    <property type="match status" value="4"/>
</dbReference>
<dbReference type="Proteomes" id="UP001217754">
    <property type="component" value="Chromosome 4"/>
</dbReference>
<evidence type="ECO:0000259" key="9">
    <source>
        <dbReference type="Pfam" id="PF21031"/>
    </source>
</evidence>
<evidence type="ECO:0000256" key="6">
    <source>
        <dbReference type="ARBA" id="ARBA00022801"/>
    </source>
</evidence>
<keyword evidence="5" id="KW-0677">Repeat</keyword>
<dbReference type="PROSITE" id="PS00678">
    <property type="entry name" value="WD_REPEATS_1"/>
    <property type="match status" value="2"/>
</dbReference>
<dbReference type="InterPro" id="IPR011650">
    <property type="entry name" value="Peptidase_M20_dimer"/>
</dbReference>
<dbReference type="GO" id="GO:0006508">
    <property type="term" value="P:proteolysis"/>
    <property type="evidence" value="ECO:0007669"/>
    <property type="project" value="UniProtKB-KW"/>
</dbReference>
<dbReference type="Pfam" id="PF00400">
    <property type="entry name" value="WD40"/>
    <property type="match status" value="1"/>
</dbReference>
<dbReference type="PANTHER" id="PTHR43270">
    <property type="entry name" value="BETA-ALA-HIS DIPEPTIDASE"/>
    <property type="match status" value="1"/>
</dbReference>
<feature type="domain" description="WD repeat-containing protein 54 beta-propeller" evidence="9">
    <location>
        <begin position="54"/>
        <end position="117"/>
    </location>
</feature>
<dbReference type="InterPro" id="IPR051458">
    <property type="entry name" value="Cyt/Met_Dipeptidase"/>
</dbReference>
<dbReference type="AlphaFoldDB" id="A0AAF0EYX5"/>
<dbReference type="SUPFAM" id="SSF53187">
    <property type="entry name" value="Zn-dependent exopeptidases"/>
    <property type="match status" value="1"/>
</dbReference>
<dbReference type="Pfam" id="PF21031">
    <property type="entry name" value="WDR54"/>
    <property type="match status" value="1"/>
</dbReference>
<dbReference type="PRINTS" id="PR00320">
    <property type="entry name" value="GPROTEINBRPT"/>
</dbReference>
<evidence type="ECO:0000313" key="11">
    <source>
        <dbReference type="Proteomes" id="UP001217754"/>
    </source>
</evidence>
<keyword evidence="2 7" id="KW-0853">WD repeat</keyword>
<feature type="repeat" description="WD" evidence="7">
    <location>
        <begin position="42"/>
        <end position="83"/>
    </location>
</feature>
<dbReference type="InterPro" id="IPR036322">
    <property type="entry name" value="WD40_repeat_dom_sf"/>
</dbReference>
<keyword evidence="3" id="KW-0645">Protease</keyword>
<accession>A0AAF0EYX5</accession>
<evidence type="ECO:0000256" key="5">
    <source>
        <dbReference type="ARBA" id="ARBA00022737"/>
    </source>
</evidence>
<dbReference type="InterPro" id="IPR049546">
    <property type="entry name" value="WDR54_beta_prop"/>
</dbReference>
<reference evidence="10" key="1">
    <citation type="submission" date="2023-03" db="EMBL/GenBank/DDBJ databases">
        <title>Mating type loci evolution in Malassezia.</title>
        <authorList>
            <person name="Coelho M.A."/>
        </authorList>
    </citation>
    <scope>NUCLEOTIDE SEQUENCE</scope>
    <source>
        <strain evidence="10">CBS 9431</strain>
    </source>
</reference>
<dbReference type="InterPro" id="IPR017149">
    <property type="entry name" value="GSH_degradosome_Dug2"/>
</dbReference>
<protein>
    <recommendedName>
        <fullName evidence="12">Di-and tripeptidase DUG2</fullName>
    </recommendedName>
</protein>
<dbReference type="Pfam" id="PF07687">
    <property type="entry name" value="M20_dimer"/>
    <property type="match status" value="1"/>
</dbReference>
<dbReference type="InterPro" id="IPR002933">
    <property type="entry name" value="Peptidase_M20"/>
</dbReference>
<gene>
    <name evidence="10" type="ORF">MJAP1_002499</name>
</gene>
<evidence type="ECO:0000256" key="4">
    <source>
        <dbReference type="ARBA" id="ARBA00022723"/>
    </source>
</evidence>
<keyword evidence="6" id="KW-0378">Hydrolase</keyword>
<dbReference type="PROSITE" id="PS50294">
    <property type="entry name" value="WD_REPEATS_REGION"/>
    <property type="match status" value="1"/>
</dbReference>
<dbReference type="PIRSF" id="PIRSF037237">
    <property type="entry name" value="Peptidase_WD_repeats_DUG2"/>
    <property type="match status" value="1"/>
</dbReference>
<evidence type="ECO:0000259" key="8">
    <source>
        <dbReference type="Pfam" id="PF07687"/>
    </source>
</evidence>
<dbReference type="InterPro" id="IPR019775">
    <property type="entry name" value="WD40_repeat_CS"/>
</dbReference>
<evidence type="ECO:0000256" key="2">
    <source>
        <dbReference type="ARBA" id="ARBA00022574"/>
    </source>
</evidence>
<dbReference type="SMART" id="SM00320">
    <property type="entry name" value="WD40"/>
    <property type="match status" value="6"/>
</dbReference>
<organism evidence="10 11">
    <name type="scientific">Malassezia japonica</name>
    <dbReference type="NCBI Taxonomy" id="223818"/>
    <lineage>
        <taxon>Eukaryota</taxon>
        <taxon>Fungi</taxon>
        <taxon>Dikarya</taxon>
        <taxon>Basidiomycota</taxon>
        <taxon>Ustilaginomycotina</taxon>
        <taxon>Malasseziomycetes</taxon>
        <taxon>Malasseziales</taxon>
        <taxon>Malasseziaceae</taxon>
        <taxon>Malassezia</taxon>
    </lineage>
</organism>
<evidence type="ECO:0008006" key="12">
    <source>
        <dbReference type="Google" id="ProtNLM"/>
    </source>
</evidence>
<evidence type="ECO:0000256" key="1">
    <source>
        <dbReference type="ARBA" id="ARBA00006247"/>
    </source>
</evidence>
<sequence>MAGCATSALDPVGMKPTQEESVIGDDLLQAITDTTAQPLHTVTLNDTSILAIAVYQERGLLFAGAQDGTIFVWDLVTQQLHATLIGHTRSVLALELAAEKGWLFSASSDSTVRLWNVRELEPLALIYPATDNTGDILTMTWCSALHTLYLGCQDTSIQWICITPEKLSETPLHAVPESRPHKFFDSMSRAMSGASSPLPLAVRTAEQLIRRTAVHMASSVATDAHPPLPLRACAPMQMSVLAVNKTCVIPSAHFGYVYSLTIVPVASGAPILASGAGDEMIRLWTLNADGILLQHTLELPLPTGDAILTLGAWESTLLAGKQGGTIDVWDIDSRTLIRTLRGHNDDVLCMQLAEPGAERTFFSGSADGHVCRWDKYFRCTARWAAHDDIVQTCAVYSGNRAATSRYSWLTAEPVLITGSSDECVRLWSFEPPAAVPAASEEAAVPPSLVQRLARFIRYKSVSNGPTMLADDENMEDSRQAAHFLKTTLMELGASDVRLVSGGARANPMVLGTFRASKGPARRRCLFYGHYDCIPASGEWDSSPWELSGRNGYLYGRGVSDNKGPVLAVAYAASELLHAKELNVDVVMLVEGEQETGSKGFQACLREHKELIGKIDVVFVCNSYWLGEQRPCLTVGLRGVIQVIVRITGLHADRHSGVDGGAEREPMMDMIKLLATLTDGAGRVALPGFYTHVRPVEAQERAYYESIVHEARGPPTSAESLMALWCMPSFTVHRLTNSNAGHSTVIPNSVEASLSVRIVPDQSLDAIEQLLRDSIQRNFDALQSTNRIEVSVFHRADWWLGSLELPYWHALAEAIEAEWGEPPVRIREGGSIPGMAILEKELGAQAVHLPMGQASDHAHLPNERIRLVNLEKGQAVVRRFFHTLGAMD</sequence>
<dbReference type="Gene3D" id="2.130.10.10">
    <property type="entry name" value="YVTN repeat-like/Quinoprotein amine dehydrogenase"/>
    <property type="match status" value="2"/>
</dbReference>
<dbReference type="GeneID" id="85226150"/>
<dbReference type="PANTHER" id="PTHR43270:SF8">
    <property type="entry name" value="DI- AND TRIPEPTIDASE DUG2-RELATED"/>
    <property type="match status" value="1"/>
</dbReference>
<feature type="repeat" description="WD" evidence="7">
    <location>
        <begin position="340"/>
        <end position="374"/>
    </location>
</feature>
<comment type="similarity">
    <text evidence="1">Belongs to the peptidase M20A family.</text>
</comment>
<dbReference type="GO" id="GO:0046872">
    <property type="term" value="F:metal ion binding"/>
    <property type="evidence" value="ECO:0007669"/>
    <property type="project" value="UniProtKB-KW"/>
</dbReference>
<feature type="repeat" description="WD" evidence="7">
    <location>
        <begin position="84"/>
        <end position="125"/>
    </location>
</feature>
<dbReference type="GO" id="GO:0008233">
    <property type="term" value="F:peptidase activity"/>
    <property type="evidence" value="ECO:0007669"/>
    <property type="project" value="UniProtKB-KW"/>
</dbReference>
<dbReference type="Gene3D" id="3.40.630.10">
    <property type="entry name" value="Zn peptidases"/>
    <property type="match status" value="1"/>
</dbReference>
<dbReference type="GO" id="GO:0006751">
    <property type="term" value="P:glutathione catabolic process"/>
    <property type="evidence" value="ECO:0007669"/>
    <property type="project" value="InterPro"/>
</dbReference>
<dbReference type="EMBL" id="CP119961">
    <property type="protein sequence ID" value="WFD39520.1"/>
    <property type="molecule type" value="Genomic_DNA"/>
</dbReference>
<dbReference type="InterPro" id="IPR020472">
    <property type="entry name" value="WD40_PAC1"/>
</dbReference>
<dbReference type="Gene3D" id="3.30.70.360">
    <property type="match status" value="1"/>
</dbReference>
<evidence type="ECO:0000256" key="3">
    <source>
        <dbReference type="ARBA" id="ARBA00022670"/>
    </source>
</evidence>
<evidence type="ECO:0000256" key="7">
    <source>
        <dbReference type="PROSITE-ProRule" id="PRU00221"/>
    </source>
</evidence>
<feature type="repeat" description="WD" evidence="7">
    <location>
        <begin position="396"/>
        <end position="437"/>
    </location>
</feature>